<evidence type="ECO:0000256" key="15">
    <source>
        <dbReference type="RuleBase" id="RU000461"/>
    </source>
</evidence>
<dbReference type="InterPro" id="IPR002401">
    <property type="entry name" value="Cyt_P450_E_grp-I"/>
</dbReference>
<keyword evidence="7 14" id="KW-0479">Metal-binding</keyword>
<sequence length="506" mass="58234">MSPILLVITAVFILYLGYIFVTGKPNNTPPGIIRLPFWGSYWILLWGNYTYPYKTIAYYVEKYKSKIISCYLGNSFVVIVNDYDGVKEVLTRKEFDGRYVSDIMKIRAFGNKMGIFFNDAVEWHEQRRFALRNMRDFGFGRRHQEVENNFVEELTVMLDTIDNGPINNSEKSVVNGDLVYFPNILYPTCVNMIWSIMSGERFDRSEHDILRQFCIDASTFQAGGDTTGGASSMTSWLRHFGNIFYCKDLLNGYAGMINFLKQYIKQNKETMIAEDSPRGFISTYLHKLNKLQNNDELGYSMKQLLMVATDFSFPAGSAVPFAITQCIKQVMHYPEVMKKVQAEIDHVVGRGRVPKWDDRKDLPYTEATIREVMRIETPTPLSVPHRAIKNTKLFGYDIPVDTIILTNLAAMHNDPDTWGDPENFRPERFLNDQGQLGKDYSMPFGNGKRLCAGETFARFMVFGMFATLVQHYDFSFVDGEPMSLDDKIPGLTTQPRRAWIKLNPRQ</sequence>
<gene>
    <name evidence="16" type="ORF">HCN44_003569</name>
</gene>
<keyword evidence="8" id="KW-0256">Endoplasmic reticulum</keyword>
<proteinExistence type="inferred from homology"/>
<dbReference type="GO" id="GO:0008395">
    <property type="term" value="F:steroid hydroxylase activity"/>
    <property type="evidence" value="ECO:0007669"/>
    <property type="project" value="TreeGrafter"/>
</dbReference>
<dbReference type="FunFam" id="1.10.630.10:FF:000238">
    <property type="entry name" value="Cytochrome P450 2A6"/>
    <property type="match status" value="1"/>
</dbReference>
<evidence type="ECO:0000256" key="6">
    <source>
        <dbReference type="ARBA" id="ARBA00022617"/>
    </source>
</evidence>
<keyword evidence="12 15" id="KW-0503">Monooxygenase</keyword>
<comment type="caution">
    <text evidence="16">The sequence shown here is derived from an EMBL/GenBank/DDBJ whole genome shotgun (WGS) entry which is preliminary data.</text>
</comment>
<comment type="similarity">
    <text evidence="5 15">Belongs to the cytochrome P450 family.</text>
</comment>
<evidence type="ECO:0000256" key="9">
    <source>
        <dbReference type="ARBA" id="ARBA00022848"/>
    </source>
</evidence>
<reference evidence="16 17" key="1">
    <citation type="submission" date="2020-08" db="EMBL/GenBank/DDBJ databases">
        <title>Aphidius gifuensis genome sequencing and assembly.</title>
        <authorList>
            <person name="Du Z."/>
        </authorList>
    </citation>
    <scope>NUCLEOTIDE SEQUENCE [LARGE SCALE GENOMIC DNA]</scope>
    <source>
        <strain evidence="16">YNYX2018</strain>
        <tissue evidence="16">Adults</tissue>
    </source>
</reference>
<dbReference type="OrthoDB" id="1103324at2759"/>
<evidence type="ECO:0000256" key="14">
    <source>
        <dbReference type="PIRSR" id="PIRSR602401-1"/>
    </source>
</evidence>
<evidence type="ECO:0000256" key="11">
    <source>
        <dbReference type="ARBA" id="ARBA00023004"/>
    </source>
</evidence>
<dbReference type="GO" id="GO:0005789">
    <property type="term" value="C:endoplasmic reticulum membrane"/>
    <property type="evidence" value="ECO:0007669"/>
    <property type="project" value="UniProtKB-SubCell"/>
</dbReference>
<keyword evidence="17" id="KW-1185">Reference proteome</keyword>
<dbReference type="PANTHER" id="PTHR24300:SF376">
    <property type="entry name" value="CYTOCHROME P450 15A1"/>
    <property type="match status" value="1"/>
</dbReference>
<evidence type="ECO:0008006" key="18">
    <source>
        <dbReference type="Google" id="ProtNLM"/>
    </source>
</evidence>
<dbReference type="AlphaFoldDB" id="A0A834XN04"/>
<comment type="subcellular location">
    <subcellularLocation>
        <location evidence="4">Endoplasmic reticulum membrane</location>
        <topology evidence="4">Peripheral membrane protein</topology>
    </subcellularLocation>
    <subcellularLocation>
        <location evidence="3">Microsome membrane</location>
        <topology evidence="3">Peripheral membrane protein</topology>
    </subcellularLocation>
</comment>
<dbReference type="PROSITE" id="PS00086">
    <property type="entry name" value="CYTOCHROME_P450"/>
    <property type="match status" value="1"/>
</dbReference>
<evidence type="ECO:0000256" key="1">
    <source>
        <dbReference type="ARBA" id="ARBA00001971"/>
    </source>
</evidence>
<evidence type="ECO:0000256" key="8">
    <source>
        <dbReference type="ARBA" id="ARBA00022824"/>
    </source>
</evidence>
<keyword evidence="6 14" id="KW-0349">Heme</keyword>
<dbReference type="GO" id="GO:0006082">
    <property type="term" value="P:organic acid metabolic process"/>
    <property type="evidence" value="ECO:0007669"/>
    <property type="project" value="TreeGrafter"/>
</dbReference>
<dbReference type="GO" id="GO:0020037">
    <property type="term" value="F:heme binding"/>
    <property type="evidence" value="ECO:0007669"/>
    <property type="project" value="InterPro"/>
</dbReference>
<dbReference type="PRINTS" id="PR00385">
    <property type="entry name" value="P450"/>
</dbReference>
<dbReference type="SUPFAM" id="SSF48264">
    <property type="entry name" value="Cytochrome P450"/>
    <property type="match status" value="1"/>
</dbReference>
<evidence type="ECO:0000256" key="2">
    <source>
        <dbReference type="ARBA" id="ARBA00003690"/>
    </source>
</evidence>
<comment type="function">
    <text evidence="2">May be involved in the metabolism of insect hormones and in the breakdown of synthetic insecticides.</text>
</comment>
<evidence type="ECO:0000313" key="16">
    <source>
        <dbReference type="EMBL" id="KAF7987706.1"/>
    </source>
</evidence>
<keyword evidence="13" id="KW-0472">Membrane</keyword>
<dbReference type="PRINTS" id="PR00463">
    <property type="entry name" value="EP450I"/>
</dbReference>
<organism evidence="16 17">
    <name type="scientific">Aphidius gifuensis</name>
    <name type="common">Parasitoid wasp</name>
    <dbReference type="NCBI Taxonomy" id="684658"/>
    <lineage>
        <taxon>Eukaryota</taxon>
        <taxon>Metazoa</taxon>
        <taxon>Ecdysozoa</taxon>
        <taxon>Arthropoda</taxon>
        <taxon>Hexapoda</taxon>
        <taxon>Insecta</taxon>
        <taxon>Pterygota</taxon>
        <taxon>Neoptera</taxon>
        <taxon>Endopterygota</taxon>
        <taxon>Hymenoptera</taxon>
        <taxon>Apocrita</taxon>
        <taxon>Ichneumonoidea</taxon>
        <taxon>Braconidae</taxon>
        <taxon>Aphidiinae</taxon>
        <taxon>Aphidius</taxon>
    </lineage>
</organism>
<name>A0A834XN04_APHGI</name>
<keyword evidence="9" id="KW-0492">Microsome</keyword>
<dbReference type="InterPro" id="IPR036396">
    <property type="entry name" value="Cyt_P450_sf"/>
</dbReference>
<dbReference type="GO" id="GO:0005506">
    <property type="term" value="F:iron ion binding"/>
    <property type="evidence" value="ECO:0007669"/>
    <property type="project" value="InterPro"/>
</dbReference>
<evidence type="ECO:0000256" key="3">
    <source>
        <dbReference type="ARBA" id="ARBA00004174"/>
    </source>
</evidence>
<dbReference type="GO" id="GO:0006805">
    <property type="term" value="P:xenobiotic metabolic process"/>
    <property type="evidence" value="ECO:0007669"/>
    <property type="project" value="TreeGrafter"/>
</dbReference>
<dbReference type="EMBL" id="JACMRX010000006">
    <property type="protein sequence ID" value="KAF7987706.1"/>
    <property type="molecule type" value="Genomic_DNA"/>
</dbReference>
<dbReference type="GO" id="GO:0016712">
    <property type="term" value="F:oxidoreductase activity, acting on paired donors, with incorporation or reduction of molecular oxygen, reduced flavin or flavoprotein as one donor, and incorporation of one atom of oxygen"/>
    <property type="evidence" value="ECO:0007669"/>
    <property type="project" value="TreeGrafter"/>
</dbReference>
<dbReference type="InterPro" id="IPR017972">
    <property type="entry name" value="Cyt_P450_CS"/>
</dbReference>
<evidence type="ECO:0000256" key="12">
    <source>
        <dbReference type="ARBA" id="ARBA00023033"/>
    </source>
</evidence>
<dbReference type="PANTHER" id="PTHR24300">
    <property type="entry name" value="CYTOCHROME P450 508A4-RELATED"/>
    <property type="match status" value="1"/>
</dbReference>
<feature type="binding site" description="axial binding residue" evidence="14">
    <location>
        <position position="451"/>
    </location>
    <ligand>
        <name>heme</name>
        <dbReference type="ChEBI" id="CHEBI:30413"/>
    </ligand>
    <ligandPart>
        <name>Fe</name>
        <dbReference type="ChEBI" id="CHEBI:18248"/>
    </ligandPart>
</feature>
<dbReference type="InterPro" id="IPR001128">
    <property type="entry name" value="Cyt_P450"/>
</dbReference>
<evidence type="ECO:0000256" key="5">
    <source>
        <dbReference type="ARBA" id="ARBA00010617"/>
    </source>
</evidence>
<comment type="cofactor">
    <cofactor evidence="1 14">
        <name>heme</name>
        <dbReference type="ChEBI" id="CHEBI:30413"/>
    </cofactor>
</comment>
<keyword evidence="11 14" id="KW-0408">Iron</keyword>
<evidence type="ECO:0000256" key="13">
    <source>
        <dbReference type="ARBA" id="ARBA00023136"/>
    </source>
</evidence>
<evidence type="ECO:0000256" key="4">
    <source>
        <dbReference type="ARBA" id="ARBA00004406"/>
    </source>
</evidence>
<dbReference type="Proteomes" id="UP000639338">
    <property type="component" value="Unassembled WGS sequence"/>
</dbReference>
<dbReference type="InterPro" id="IPR050182">
    <property type="entry name" value="Cytochrome_P450_fam2"/>
</dbReference>
<evidence type="ECO:0000256" key="10">
    <source>
        <dbReference type="ARBA" id="ARBA00023002"/>
    </source>
</evidence>
<evidence type="ECO:0000256" key="7">
    <source>
        <dbReference type="ARBA" id="ARBA00022723"/>
    </source>
</evidence>
<dbReference type="Gene3D" id="1.10.630.10">
    <property type="entry name" value="Cytochrome P450"/>
    <property type="match status" value="1"/>
</dbReference>
<evidence type="ECO:0000313" key="17">
    <source>
        <dbReference type="Proteomes" id="UP000639338"/>
    </source>
</evidence>
<keyword evidence="10 15" id="KW-0560">Oxidoreductase</keyword>
<dbReference type="Pfam" id="PF00067">
    <property type="entry name" value="p450"/>
    <property type="match status" value="1"/>
</dbReference>
<protein>
    <recommendedName>
        <fullName evidence="18">Cytochrome P450</fullName>
    </recommendedName>
</protein>
<accession>A0A834XN04</accession>